<feature type="transmembrane region" description="Helical" evidence="1">
    <location>
        <begin position="42"/>
        <end position="64"/>
    </location>
</feature>
<evidence type="ECO:0000256" key="1">
    <source>
        <dbReference type="SAM" id="Phobius"/>
    </source>
</evidence>
<organism evidence="2 3">
    <name type="scientific">Corynebacterium heidelbergense</name>
    <dbReference type="NCBI Taxonomy" id="2055947"/>
    <lineage>
        <taxon>Bacteria</taxon>
        <taxon>Bacillati</taxon>
        <taxon>Actinomycetota</taxon>
        <taxon>Actinomycetes</taxon>
        <taxon>Mycobacteriales</taxon>
        <taxon>Corynebacteriaceae</taxon>
        <taxon>Corynebacterium</taxon>
    </lineage>
</organism>
<evidence type="ECO:0000313" key="3">
    <source>
        <dbReference type="Proteomes" id="UP000251047"/>
    </source>
</evidence>
<dbReference type="EMBL" id="PHQP01000024">
    <property type="protein sequence ID" value="RAV34220.1"/>
    <property type="molecule type" value="Genomic_DNA"/>
</dbReference>
<dbReference type="AlphaFoldDB" id="A0A364VC76"/>
<feature type="transmembrane region" description="Helical" evidence="1">
    <location>
        <begin position="85"/>
        <end position="106"/>
    </location>
</feature>
<dbReference type="Proteomes" id="UP000251047">
    <property type="component" value="Unassembled WGS sequence"/>
</dbReference>
<keyword evidence="1" id="KW-1133">Transmembrane helix</keyword>
<comment type="caution">
    <text evidence="2">The sequence shown here is derived from an EMBL/GenBank/DDBJ whole genome shotgun (WGS) entry which is preliminary data.</text>
</comment>
<reference evidence="2 3" key="1">
    <citation type="journal article" date="2018" name="Syst. Appl. Microbiol.">
        <title>Corynebacterium heidelbergense sp. nov., isolated from the preen glands of Egyptian geese (Alopochen aegyptiacus).</title>
        <authorList>
            <person name="Braun M.S."/>
            <person name="Wang E."/>
            <person name="Zimmermann S."/>
            <person name="Wink M."/>
        </authorList>
    </citation>
    <scope>NUCLEOTIDE SEQUENCE [LARGE SCALE GENOMIC DNA]</scope>
    <source>
        <strain evidence="2 3">DSM 104638</strain>
    </source>
</reference>
<proteinExistence type="predicted"/>
<feature type="transmembrane region" description="Helical" evidence="1">
    <location>
        <begin position="118"/>
        <end position="139"/>
    </location>
</feature>
<feature type="transmembrane region" description="Helical" evidence="1">
    <location>
        <begin position="146"/>
        <end position="171"/>
    </location>
</feature>
<feature type="transmembrane region" description="Helical" evidence="1">
    <location>
        <begin position="183"/>
        <end position="208"/>
    </location>
</feature>
<evidence type="ECO:0000313" key="2">
    <source>
        <dbReference type="EMBL" id="RAV34220.1"/>
    </source>
</evidence>
<keyword evidence="1" id="KW-0472">Membrane</keyword>
<feature type="transmembrane region" description="Helical" evidence="1">
    <location>
        <begin position="7"/>
        <end position="36"/>
    </location>
</feature>
<name>A0A364VC76_9CORY</name>
<protein>
    <submittedName>
        <fullName evidence="2">Uncharacterized protein</fullName>
    </submittedName>
</protein>
<gene>
    <name evidence="2" type="ORF">CWC39_04500</name>
</gene>
<sequence length="219" mass="23585">MTSFRSALLALVPVILTPTLILCLVGSVFGIGLLAILYPSSYLTGAFTFLILPLGSGLLGALTWPVLSEAWSVVRFEHKLASAAYIAWMIAIVTLMSCVALVGSFHSGMSVSEEVRRFILFVFVGICWSLTALLIQLLFGRNTSIIITVIHCVFTITIGGDVLAETVLWLGAFQAWPETALSWGRFVIATPIALGAAGAVALLTHRLLDRVSGKRYRGE</sequence>
<accession>A0A364VC76</accession>
<keyword evidence="1" id="KW-0812">Transmembrane</keyword>